<evidence type="ECO:0000259" key="2">
    <source>
        <dbReference type="Pfam" id="PF05183"/>
    </source>
</evidence>
<feature type="non-terminal residue" evidence="3">
    <location>
        <position position="98"/>
    </location>
</feature>
<feature type="domain" description="RDRP core" evidence="2">
    <location>
        <begin position="5"/>
        <end position="69"/>
    </location>
</feature>
<dbReference type="EC" id="2.7.7.48" evidence="1"/>
<comment type="caution">
    <text evidence="3">The sequence shown here is derived from an EMBL/GenBank/DDBJ whole genome shotgun (WGS) entry which is preliminary data.</text>
</comment>
<name>A0A812GDS9_9DINO</name>
<comment type="catalytic activity">
    <reaction evidence="1">
        <text>RNA(n) + a ribonucleoside 5'-triphosphate = RNA(n+1) + diphosphate</text>
        <dbReference type="Rhea" id="RHEA:21248"/>
        <dbReference type="Rhea" id="RHEA-COMP:14527"/>
        <dbReference type="Rhea" id="RHEA-COMP:17342"/>
        <dbReference type="ChEBI" id="CHEBI:33019"/>
        <dbReference type="ChEBI" id="CHEBI:61557"/>
        <dbReference type="ChEBI" id="CHEBI:140395"/>
        <dbReference type="EC" id="2.7.7.48"/>
    </reaction>
</comment>
<evidence type="ECO:0000313" key="4">
    <source>
        <dbReference type="Proteomes" id="UP000604046"/>
    </source>
</evidence>
<keyword evidence="4" id="KW-1185">Reference proteome</keyword>
<organism evidence="3 4">
    <name type="scientific">Symbiodinium natans</name>
    <dbReference type="NCBI Taxonomy" id="878477"/>
    <lineage>
        <taxon>Eukaryota</taxon>
        <taxon>Sar</taxon>
        <taxon>Alveolata</taxon>
        <taxon>Dinophyceae</taxon>
        <taxon>Suessiales</taxon>
        <taxon>Symbiodiniaceae</taxon>
        <taxon>Symbiodinium</taxon>
    </lineage>
</organism>
<gene>
    <name evidence="3" type="ORF">SNAT2548_LOCUS261</name>
</gene>
<keyword evidence="1" id="KW-0694">RNA-binding</keyword>
<proteinExistence type="inferred from homology"/>
<comment type="similarity">
    <text evidence="1">Belongs to the RdRP family.</text>
</comment>
<dbReference type="OrthoDB" id="443159at2759"/>
<sequence>MEAWRYPCYTVTDLQLYEAVIPPVGVAVGENTITYSDQGYGNTLMAGGDLDGDHVQVSFNDKLLAIVRATPDSVARLAPLLKTLEDDIVASAALQTMH</sequence>
<keyword evidence="1" id="KW-0548">Nucleotidyltransferase</keyword>
<dbReference type="GO" id="GO:0003723">
    <property type="term" value="F:RNA binding"/>
    <property type="evidence" value="ECO:0007669"/>
    <property type="project" value="UniProtKB-KW"/>
</dbReference>
<dbReference type="Pfam" id="PF05183">
    <property type="entry name" value="RdRP"/>
    <property type="match status" value="1"/>
</dbReference>
<reference evidence="3" key="1">
    <citation type="submission" date="2021-02" db="EMBL/GenBank/DDBJ databases">
        <authorList>
            <person name="Dougan E. K."/>
            <person name="Rhodes N."/>
            <person name="Thang M."/>
            <person name="Chan C."/>
        </authorList>
    </citation>
    <scope>NUCLEOTIDE SEQUENCE</scope>
</reference>
<keyword evidence="1" id="KW-0696">RNA-directed RNA polymerase</keyword>
<protein>
    <recommendedName>
        <fullName evidence="1">RNA-dependent RNA polymerase</fullName>
        <ecNumber evidence="1">2.7.7.48</ecNumber>
    </recommendedName>
</protein>
<dbReference type="Proteomes" id="UP000604046">
    <property type="component" value="Unassembled WGS sequence"/>
</dbReference>
<keyword evidence="1" id="KW-0808">Transferase</keyword>
<dbReference type="AlphaFoldDB" id="A0A812GDS9"/>
<dbReference type="GO" id="GO:0003968">
    <property type="term" value="F:RNA-directed RNA polymerase activity"/>
    <property type="evidence" value="ECO:0007669"/>
    <property type="project" value="UniProtKB-KW"/>
</dbReference>
<dbReference type="InterPro" id="IPR057596">
    <property type="entry name" value="RDRP_core"/>
</dbReference>
<evidence type="ECO:0000256" key="1">
    <source>
        <dbReference type="RuleBase" id="RU363098"/>
    </source>
</evidence>
<evidence type="ECO:0000313" key="3">
    <source>
        <dbReference type="EMBL" id="CAE6915440.1"/>
    </source>
</evidence>
<accession>A0A812GDS9</accession>
<dbReference type="EMBL" id="CAJNDS010000008">
    <property type="protein sequence ID" value="CAE6915440.1"/>
    <property type="molecule type" value="Genomic_DNA"/>
</dbReference>